<dbReference type="InterPro" id="IPR032466">
    <property type="entry name" value="Metal_Hydrolase"/>
</dbReference>
<dbReference type="PANTHER" id="PTHR10443">
    <property type="entry name" value="MICROSOMAL DIPEPTIDASE"/>
    <property type="match status" value="1"/>
</dbReference>
<dbReference type="Proteomes" id="UP000196475">
    <property type="component" value="Unassembled WGS sequence"/>
</dbReference>
<accession>A0A1Y3PQK8</accession>
<organism evidence="1 2">
    <name type="scientific">Bacillus thermozeamaize</name>
    <dbReference type="NCBI Taxonomy" id="230954"/>
    <lineage>
        <taxon>Bacteria</taxon>
        <taxon>Bacillati</taxon>
        <taxon>Bacillota</taxon>
        <taxon>Bacilli</taxon>
        <taxon>Bacillales</taxon>
        <taxon>Bacillaceae</taxon>
        <taxon>Bacillus</taxon>
    </lineage>
</organism>
<proteinExistence type="predicted"/>
<dbReference type="Gene3D" id="3.20.20.140">
    <property type="entry name" value="Metal-dependent hydrolases"/>
    <property type="match status" value="1"/>
</dbReference>
<dbReference type="GO" id="GO:0070573">
    <property type="term" value="F:metallodipeptidase activity"/>
    <property type="evidence" value="ECO:0007669"/>
    <property type="project" value="InterPro"/>
</dbReference>
<evidence type="ECO:0008006" key="3">
    <source>
        <dbReference type="Google" id="ProtNLM"/>
    </source>
</evidence>
<evidence type="ECO:0000313" key="1">
    <source>
        <dbReference type="EMBL" id="OUM89652.1"/>
    </source>
</evidence>
<sequence>MKIVDAHCDVLWKVWADPSMTFHGHTGHATGSSEPYRLQASGPLLRKSGVFMQSFAIYIPPSVSPQNRFYTALQMIDLFYRQIVKDGTEWTPFRTAIDLERASRHGKRVAMLTLEGADAVQGDLLHLRTLHRLGVRVAGLTWNFRNEVADGVAEPHPGGLSAFGRQFVEEASRYGMLLDVSHLSEASFWDLLAIHHHPVIASHSNIFEIRNHPRNLKQEQVKAIYATGGCIGLTFVGDFVSDRQPASIDDLLKHLERCCEWGGVRQTGFGSDFDGSDRLLTGLEHAGQLDQLVEALLKRYKEEEVRGFMGENWLRLFRTFFTDPPLADERAQRHLLA</sequence>
<dbReference type="SUPFAM" id="SSF51556">
    <property type="entry name" value="Metallo-dependent hydrolases"/>
    <property type="match status" value="1"/>
</dbReference>
<dbReference type="PROSITE" id="PS51365">
    <property type="entry name" value="RENAL_DIPEPTIDASE_2"/>
    <property type="match status" value="1"/>
</dbReference>
<dbReference type="PANTHER" id="PTHR10443:SF12">
    <property type="entry name" value="DIPEPTIDASE"/>
    <property type="match status" value="1"/>
</dbReference>
<dbReference type="GO" id="GO:0006508">
    <property type="term" value="P:proteolysis"/>
    <property type="evidence" value="ECO:0007669"/>
    <property type="project" value="InterPro"/>
</dbReference>
<evidence type="ECO:0000313" key="2">
    <source>
        <dbReference type="Proteomes" id="UP000196475"/>
    </source>
</evidence>
<protein>
    <recommendedName>
        <fullName evidence="3">Membrane dipeptidase</fullName>
    </recommendedName>
</protein>
<name>A0A1Y3PQK8_9BACI</name>
<dbReference type="CDD" id="cd01301">
    <property type="entry name" value="rDP_like"/>
    <property type="match status" value="1"/>
</dbReference>
<dbReference type="EMBL" id="LZRT01000036">
    <property type="protein sequence ID" value="OUM89652.1"/>
    <property type="molecule type" value="Genomic_DNA"/>
</dbReference>
<comment type="caution">
    <text evidence="1">The sequence shown here is derived from an EMBL/GenBank/DDBJ whole genome shotgun (WGS) entry which is preliminary data.</text>
</comment>
<dbReference type="Pfam" id="PF01244">
    <property type="entry name" value="Peptidase_M19"/>
    <property type="match status" value="1"/>
</dbReference>
<dbReference type="AlphaFoldDB" id="A0A1Y3PQK8"/>
<reference evidence="2" key="1">
    <citation type="submission" date="2016-06" db="EMBL/GenBank/DDBJ databases">
        <authorList>
            <person name="Nascimento L."/>
            <person name="Pereira R.V."/>
            <person name="Martins L.F."/>
            <person name="Quaggio R.B."/>
            <person name="Silva A.M."/>
            <person name="Setubal J.C."/>
        </authorList>
    </citation>
    <scope>NUCLEOTIDE SEQUENCE [LARGE SCALE GENOMIC DNA]</scope>
</reference>
<dbReference type="InterPro" id="IPR008257">
    <property type="entry name" value="Pept_M19"/>
</dbReference>
<gene>
    <name evidence="1" type="ORF">BAA01_02460</name>
</gene>